<dbReference type="Proteomes" id="UP000252357">
    <property type="component" value="Unassembled WGS sequence"/>
</dbReference>
<dbReference type="NCBIfam" id="NF004394">
    <property type="entry name" value="PRK05751.1-5"/>
    <property type="match status" value="1"/>
</dbReference>
<dbReference type="Gene3D" id="3.10.420.10">
    <property type="entry name" value="SecB-like"/>
    <property type="match status" value="1"/>
</dbReference>
<dbReference type="GO" id="GO:0051082">
    <property type="term" value="F:unfolded protein binding"/>
    <property type="evidence" value="ECO:0007669"/>
    <property type="project" value="InterPro"/>
</dbReference>
<evidence type="ECO:0000256" key="1">
    <source>
        <dbReference type="ARBA" id="ARBA00009990"/>
    </source>
</evidence>
<dbReference type="EMBL" id="QPGB01000004">
    <property type="protein sequence ID" value="RCS57067.1"/>
    <property type="molecule type" value="Genomic_DNA"/>
</dbReference>
<evidence type="ECO:0000256" key="3">
    <source>
        <dbReference type="ARBA" id="ARBA00022927"/>
    </source>
</evidence>
<reference evidence="7 8" key="1">
    <citation type="journal article" date="2018" name="Int. J. Syst. Evol. Microbiol.">
        <title>Parvibium lacunae gen. nov., sp. nov., a new member of the family Alcaligenaceae isolated from a freshwater pond.</title>
        <authorList>
            <person name="Chen W.M."/>
            <person name="Xie P.B."/>
            <person name="Hsu M.Y."/>
            <person name="Sheu S.Y."/>
        </authorList>
    </citation>
    <scope>NUCLEOTIDE SEQUENCE [LARGE SCALE GENOMIC DNA]</scope>
    <source>
        <strain evidence="7 8">KMB9</strain>
    </source>
</reference>
<accession>A0A368L0X8</accession>
<protein>
    <recommendedName>
        <fullName evidence="6">Protein-export protein SecB</fullName>
    </recommendedName>
</protein>
<comment type="function">
    <text evidence="6">One of the proteins required for the normal export of preproteins out of the cell cytoplasm. It is a molecular chaperone that binds to a subset of precursor proteins, maintaining them in a translocation-competent state. It also specifically binds to its receptor SecA.</text>
</comment>
<organism evidence="7 8">
    <name type="scientific">Parvibium lacunae</name>
    <dbReference type="NCBI Taxonomy" id="1888893"/>
    <lineage>
        <taxon>Bacteria</taxon>
        <taxon>Pseudomonadati</taxon>
        <taxon>Pseudomonadota</taxon>
        <taxon>Betaproteobacteria</taxon>
        <taxon>Burkholderiales</taxon>
        <taxon>Alcaligenaceae</taxon>
        <taxon>Parvibium</taxon>
    </lineage>
</organism>
<dbReference type="OrthoDB" id="9795145at2"/>
<name>A0A368L0X8_9BURK</name>
<proteinExistence type="inferred from homology"/>
<dbReference type="InterPro" id="IPR003708">
    <property type="entry name" value="SecB"/>
</dbReference>
<sequence>MSDTTATPETAFNIQRIYLKDLSAELPNAPAIFLEQGNPNVDVQLNMEATPLAETIFEVAVTATVTTKINDKVAFLVEAKQAGIFEIVGVPNENLEGILSVVCPNIVFPYLRSNVADAISRTGFPPVHLNEINFEAIYLQRLQEQQAASGQTESGLIVPPSMTH</sequence>
<dbReference type="NCBIfam" id="TIGR00809">
    <property type="entry name" value="secB"/>
    <property type="match status" value="1"/>
</dbReference>
<dbReference type="AlphaFoldDB" id="A0A368L0X8"/>
<comment type="similarity">
    <text evidence="1 6">Belongs to the SecB family.</text>
</comment>
<comment type="caution">
    <text evidence="7">The sequence shown here is derived from an EMBL/GenBank/DDBJ whole genome shotgun (WGS) entry which is preliminary data.</text>
</comment>
<evidence type="ECO:0000313" key="8">
    <source>
        <dbReference type="Proteomes" id="UP000252357"/>
    </source>
</evidence>
<evidence type="ECO:0000256" key="6">
    <source>
        <dbReference type="HAMAP-Rule" id="MF_00821"/>
    </source>
</evidence>
<dbReference type="RefSeq" id="WP_114403209.1">
    <property type="nucleotide sequence ID" value="NZ_QPGB01000004.1"/>
</dbReference>
<dbReference type="GO" id="GO:0005737">
    <property type="term" value="C:cytoplasm"/>
    <property type="evidence" value="ECO:0007669"/>
    <property type="project" value="UniProtKB-SubCell"/>
</dbReference>
<evidence type="ECO:0000256" key="2">
    <source>
        <dbReference type="ARBA" id="ARBA00022448"/>
    </source>
</evidence>
<keyword evidence="5 6" id="KW-0143">Chaperone</keyword>
<evidence type="ECO:0000256" key="5">
    <source>
        <dbReference type="ARBA" id="ARBA00023186"/>
    </source>
</evidence>
<keyword evidence="8" id="KW-1185">Reference proteome</keyword>
<comment type="subcellular location">
    <subcellularLocation>
        <location evidence="6">Cytoplasm</location>
    </subcellularLocation>
</comment>
<evidence type="ECO:0000256" key="4">
    <source>
        <dbReference type="ARBA" id="ARBA00023010"/>
    </source>
</evidence>
<dbReference type="GO" id="GO:0006457">
    <property type="term" value="P:protein folding"/>
    <property type="evidence" value="ECO:0007669"/>
    <property type="project" value="UniProtKB-UniRule"/>
</dbReference>
<dbReference type="GO" id="GO:0015031">
    <property type="term" value="P:protein transport"/>
    <property type="evidence" value="ECO:0007669"/>
    <property type="project" value="UniProtKB-UniRule"/>
</dbReference>
<keyword evidence="2 6" id="KW-0813">Transport</keyword>
<dbReference type="PANTHER" id="PTHR36918">
    <property type="match status" value="1"/>
</dbReference>
<dbReference type="InterPro" id="IPR035958">
    <property type="entry name" value="SecB-like_sf"/>
</dbReference>
<dbReference type="SUPFAM" id="SSF54611">
    <property type="entry name" value="SecB-like"/>
    <property type="match status" value="1"/>
</dbReference>
<comment type="subunit">
    <text evidence="6">Homotetramer, a dimer of dimers. One homotetramer interacts with 1 SecA dimer.</text>
</comment>
<keyword evidence="3 6" id="KW-0653">Protein transport</keyword>
<dbReference type="GO" id="GO:0051262">
    <property type="term" value="P:protein tetramerization"/>
    <property type="evidence" value="ECO:0007669"/>
    <property type="project" value="InterPro"/>
</dbReference>
<dbReference type="Pfam" id="PF02556">
    <property type="entry name" value="SecB"/>
    <property type="match status" value="1"/>
</dbReference>
<gene>
    <name evidence="6" type="primary">secB</name>
    <name evidence="7" type="ORF">DU000_09685</name>
</gene>
<dbReference type="HAMAP" id="MF_00821">
    <property type="entry name" value="SecB"/>
    <property type="match status" value="1"/>
</dbReference>
<evidence type="ECO:0000313" key="7">
    <source>
        <dbReference type="EMBL" id="RCS57067.1"/>
    </source>
</evidence>
<keyword evidence="6" id="KW-0963">Cytoplasm</keyword>
<dbReference type="PANTHER" id="PTHR36918:SF1">
    <property type="entry name" value="PROTEIN-EXPORT PROTEIN SECB"/>
    <property type="match status" value="1"/>
</dbReference>
<keyword evidence="4 6" id="KW-0811">Translocation</keyword>
<dbReference type="PRINTS" id="PR01594">
    <property type="entry name" value="SECBCHAPRONE"/>
</dbReference>